<evidence type="ECO:0000313" key="1">
    <source>
        <dbReference type="EMBL" id="EXG82929.1"/>
    </source>
</evidence>
<dbReference type="EMBL" id="JFBT01000001">
    <property type="protein sequence ID" value="EXG82929.1"/>
    <property type="molecule type" value="Genomic_DNA"/>
</dbReference>
<name>A0A010ZW87_9ACTN</name>
<reference evidence="1 2" key="1">
    <citation type="submission" date="2013-07" db="EMBL/GenBank/DDBJ databases">
        <authorList>
            <consortium name="DOE Joint Genome Institute"/>
            <person name="Eisen J."/>
            <person name="Huntemann M."/>
            <person name="Han J."/>
            <person name="Chen A."/>
            <person name="Kyrpides N."/>
            <person name="Mavromatis K."/>
            <person name="Markowitz V."/>
            <person name="Palaniappan K."/>
            <person name="Ivanova N."/>
            <person name="Schaumberg A."/>
            <person name="Pati A."/>
            <person name="Liolios K."/>
            <person name="Nordberg H.P."/>
            <person name="Cantor M.N."/>
            <person name="Hua S.X."/>
            <person name="Woyke T."/>
        </authorList>
    </citation>
    <scope>NUCLEOTIDE SEQUENCE [LARGE SCALE GENOMIC DNA]</scope>
    <source>
        <strain evidence="1 2">DSM 44712</strain>
    </source>
</reference>
<keyword evidence="2" id="KW-1185">Reference proteome</keyword>
<dbReference type="Proteomes" id="UP000021053">
    <property type="component" value="Unassembled WGS sequence"/>
</dbReference>
<sequence length="96" mass="9902">MTNAQVALSHSGSDVREQITSLSAGLRAAHEQGRLDDDLYEAARTEVGTADAAAKDGPTGRGRLVIALKRLSGLVSGFTDLSTAVAAVIALAENRP</sequence>
<dbReference type="RefSeq" id="WP_211247552.1">
    <property type="nucleotide sequence ID" value="NZ_KK073874.1"/>
</dbReference>
<accession>A0A010ZW87</accession>
<comment type="caution">
    <text evidence="1">The sequence shown here is derived from an EMBL/GenBank/DDBJ whole genome shotgun (WGS) entry which is preliminary data.</text>
</comment>
<organism evidence="1 2">
    <name type="scientific">Cryptosporangium arvum DSM 44712</name>
    <dbReference type="NCBI Taxonomy" id="927661"/>
    <lineage>
        <taxon>Bacteria</taxon>
        <taxon>Bacillati</taxon>
        <taxon>Actinomycetota</taxon>
        <taxon>Actinomycetes</taxon>
        <taxon>Cryptosporangiales</taxon>
        <taxon>Cryptosporangiaceae</taxon>
        <taxon>Cryptosporangium</taxon>
    </lineage>
</organism>
<evidence type="ECO:0000313" key="2">
    <source>
        <dbReference type="Proteomes" id="UP000021053"/>
    </source>
</evidence>
<protein>
    <submittedName>
        <fullName evidence="1">Uncharacterized protein</fullName>
    </submittedName>
</protein>
<dbReference type="HOGENOM" id="CLU_2355035_0_0_11"/>
<gene>
    <name evidence="1" type="ORF">CryarDRAFT_4133</name>
</gene>
<dbReference type="AlphaFoldDB" id="A0A010ZW87"/>
<proteinExistence type="predicted"/>